<dbReference type="EMBL" id="BPLR01005117">
    <property type="protein sequence ID" value="GIX99940.1"/>
    <property type="molecule type" value="Genomic_DNA"/>
</dbReference>
<dbReference type="Proteomes" id="UP001054945">
    <property type="component" value="Unassembled WGS sequence"/>
</dbReference>
<sequence>MDIWMGDETDGWMDIWMGDETDGWMDIWMGDETDGWMDIWMGDETDGWMDIWMGDGWMDGHLDVMDGWTFGLSGELCHRSGDEQLPRSPEVFNRCRRGYLRKALLSPRHQTLPESGAHMR</sequence>
<comment type="caution">
    <text evidence="1">The sequence shown here is derived from an EMBL/GenBank/DDBJ whole genome shotgun (WGS) entry which is preliminary data.</text>
</comment>
<protein>
    <submittedName>
        <fullName evidence="1">Uncharacterized protein</fullName>
    </submittedName>
</protein>
<accession>A0AAV4PSM7</accession>
<proteinExistence type="predicted"/>
<evidence type="ECO:0000313" key="2">
    <source>
        <dbReference type="Proteomes" id="UP001054945"/>
    </source>
</evidence>
<organism evidence="1 2">
    <name type="scientific">Caerostris extrusa</name>
    <name type="common">Bark spider</name>
    <name type="synonym">Caerostris bankana</name>
    <dbReference type="NCBI Taxonomy" id="172846"/>
    <lineage>
        <taxon>Eukaryota</taxon>
        <taxon>Metazoa</taxon>
        <taxon>Ecdysozoa</taxon>
        <taxon>Arthropoda</taxon>
        <taxon>Chelicerata</taxon>
        <taxon>Arachnida</taxon>
        <taxon>Araneae</taxon>
        <taxon>Araneomorphae</taxon>
        <taxon>Entelegynae</taxon>
        <taxon>Araneoidea</taxon>
        <taxon>Araneidae</taxon>
        <taxon>Caerostris</taxon>
    </lineage>
</organism>
<dbReference type="AlphaFoldDB" id="A0AAV4PSM7"/>
<keyword evidence="2" id="KW-1185">Reference proteome</keyword>
<gene>
    <name evidence="1" type="ORF">CEXT_617641</name>
</gene>
<reference evidence="1 2" key="1">
    <citation type="submission" date="2021-06" db="EMBL/GenBank/DDBJ databases">
        <title>Caerostris extrusa draft genome.</title>
        <authorList>
            <person name="Kono N."/>
            <person name="Arakawa K."/>
        </authorList>
    </citation>
    <scope>NUCLEOTIDE SEQUENCE [LARGE SCALE GENOMIC DNA]</scope>
</reference>
<name>A0AAV4PSM7_CAEEX</name>
<evidence type="ECO:0000313" key="1">
    <source>
        <dbReference type="EMBL" id="GIX99940.1"/>
    </source>
</evidence>